<dbReference type="AlphaFoldDB" id="A6TM39"/>
<organism evidence="1 2">
    <name type="scientific">Alkaliphilus metalliredigens (strain QYMF)</name>
    <dbReference type="NCBI Taxonomy" id="293826"/>
    <lineage>
        <taxon>Bacteria</taxon>
        <taxon>Bacillati</taxon>
        <taxon>Bacillota</taxon>
        <taxon>Clostridia</taxon>
        <taxon>Peptostreptococcales</taxon>
        <taxon>Natronincolaceae</taxon>
        <taxon>Alkaliphilus</taxon>
    </lineage>
</organism>
<dbReference type="RefSeq" id="WP_012062299.1">
    <property type="nucleotide sequence ID" value="NC_009633.1"/>
</dbReference>
<dbReference type="HOGENOM" id="CLU_2839986_0_0_9"/>
<protein>
    <submittedName>
        <fullName evidence="1">Uncharacterized protein</fullName>
    </submittedName>
</protein>
<evidence type="ECO:0000313" key="2">
    <source>
        <dbReference type="Proteomes" id="UP000001572"/>
    </source>
</evidence>
<gene>
    <name evidence="1" type="ordered locus">Amet_1041</name>
</gene>
<dbReference type="Proteomes" id="UP000001572">
    <property type="component" value="Chromosome"/>
</dbReference>
<accession>A6TM39</accession>
<name>A6TM39_ALKMQ</name>
<keyword evidence="2" id="KW-1185">Reference proteome</keyword>
<reference evidence="2" key="1">
    <citation type="journal article" date="2016" name="Genome Announc.">
        <title>Complete genome sequence of Alkaliphilus metalliredigens strain QYMF, an alkaliphilic and metal-reducing bacterium isolated from borax-contaminated leachate ponds.</title>
        <authorList>
            <person name="Hwang C."/>
            <person name="Copeland A."/>
            <person name="Lucas S."/>
            <person name="Lapidus A."/>
            <person name="Barry K."/>
            <person name="Detter J.C."/>
            <person name="Glavina Del Rio T."/>
            <person name="Hammon N."/>
            <person name="Israni S."/>
            <person name="Dalin E."/>
            <person name="Tice H."/>
            <person name="Pitluck S."/>
            <person name="Chertkov O."/>
            <person name="Brettin T."/>
            <person name="Bruce D."/>
            <person name="Han C."/>
            <person name="Schmutz J."/>
            <person name="Larimer F."/>
            <person name="Land M.L."/>
            <person name="Hauser L."/>
            <person name="Kyrpides N."/>
            <person name="Mikhailova N."/>
            <person name="Ye Q."/>
            <person name="Zhou J."/>
            <person name="Richardson P."/>
            <person name="Fields M.W."/>
        </authorList>
    </citation>
    <scope>NUCLEOTIDE SEQUENCE [LARGE SCALE GENOMIC DNA]</scope>
    <source>
        <strain evidence="2">QYMF</strain>
    </source>
</reference>
<evidence type="ECO:0000313" key="1">
    <source>
        <dbReference type="EMBL" id="ABR47257.1"/>
    </source>
</evidence>
<proteinExistence type="predicted"/>
<sequence length="65" mass="7450">MLKEMTQEELMIVDGGWKDAIFERVTGVTTDEAKRVVVDTVIENLKNPNAVKPVRSEHNFRYGGW</sequence>
<dbReference type="KEGG" id="amt:Amet_1041"/>
<dbReference type="EMBL" id="CP000724">
    <property type="protein sequence ID" value="ABR47257.1"/>
    <property type="molecule type" value="Genomic_DNA"/>
</dbReference>